<proteinExistence type="predicted"/>
<evidence type="ECO:0000313" key="4">
    <source>
        <dbReference type="Proteomes" id="UP001500603"/>
    </source>
</evidence>
<feature type="transmembrane region" description="Helical" evidence="2">
    <location>
        <begin position="24"/>
        <end position="45"/>
    </location>
</feature>
<evidence type="ECO:0000256" key="2">
    <source>
        <dbReference type="SAM" id="Phobius"/>
    </source>
</evidence>
<keyword evidence="2" id="KW-0812">Transmembrane</keyword>
<gene>
    <name evidence="3" type="ORF">GCM10023318_15360</name>
</gene>
<name>A0ABP9K363_9NOCA</name>
<evidence type="ECO:0000313" key="3">
    <source>
        <dbReference type="EMBL" id="GAA5048067.1"/>
    </source>
</evidence>
<dbReference type="Proteomes" id="UP001500603">
    <property type="component" value="Unassembled WGS sequence"/>
</dbReference>
<organism evidence="3 4">
    <name type="scientific">Nocardia callitridis</name>
    <dbReference type="NCBI Taxonomy" id="648753"/>
    <lineage>
        <taxon>Bacteria</taxon>
        <taxon>Bacillati</taxon>
        <taxon>Actinomycetota</taxon>
        <taxon>Actinomycetes</taxon>
        <taxon>Mycobacteriales</taxon>
        <taxon>Nocardiaceae</taxon>
        <taxon>Nocardia</taxon>
    </lineage>
</organism>
<dbReference type="EMBL" id="BAABJM010000001">
    <property type="protein sequence ID" value="GAA5048067.1"/>
    <property type="molecule type" value="Genomic_DNA"/>
</dbReference>
<keyword evidence="2" id="KW-1133">Transmembrane helix</keyword>
<keyword evidence="4" id="KW-1185">Reference proteome</keyword>
<feature type="region of interest" description="Disordered" evidence="1">
    <location>
        <begin position="384"/>
        <end position="404"/>
    </location>
</feature>
<protein>
    <submittedName>
        <fullName evidence="3">Uncharacterized protein</fullName>
    </submittedName>
</protein>
<sequence>MVRAAIGGVCVGGGVAVGAYSGGWFLLVAVIASLFGIGLVVGDYFRSLSAVSDGELVPVEVDLLDRSPTLMGSSPTLVAGTASPEGDVPFRFQASAKLSDAQVAEVVREGRGALPAQALGTPGSAPVTEHRTPRLRAPAALVAAGAMWTTILLPPSGFWDLREVATSLPAAVSSVGSDERPLWQWYDDALAHVRAEAPDLLNSILEITANESYVELKVYLGGDRTRVYEGRTRGWEVREEATSLRTRDTFTSADLHDFSARDVLSRQAAQLPEEKRQPGRLEISRDSEDIFGVTHPLVAEVWFGDSSDTRMYALPDGTVAPWWRADDLAGALEQVGAALTARGVAADAAVLNSITLGRSGSSLSGSFGLEYSRDGTHHRTVATAGRFTSPNDSSRSSDTPSFRLADVDPTSLTRVRDDAMTRYGIDPVDRATAEISITNWRRIDSDHGEEIVIEVDYSRAHGDSAFYTLSGQPLSG</sequence>
<accession>A0ABP9K363</accession>
<keyword evidence="2" id="KW-0472">Membrane</keyword>
<comment type="caution">
    <text evidence="3">The sequence shown here is derived from an EMBL/GenBank/DDBJ whole genome shotgun (WGS) entry which is preliminary data.</text>
</comment>
<evidence type="ECO:0000256" key="1">
    <source>
        <dbReference type="SAM" id="MobiDB-lite"/>
    </source>
</evidence>
<feature type="compositionally biased region" description="Polar residues" evidence="1">
    <location>
        <begin position="386"/>
        <end position="400"/>
    </location>
</feature>
<reference evidence="4" key="1">
    <citation type="journal article" date="2019" name="Int. J. Syst. Evol. Microbiol.">
        <title>The Global Catalogue of Microorganisms (GCM) 10K type strain sequencing project: providing services to taxonomists for standard genome sequencing and annotation.</title>
        <authorList>
            <consortium name="The Broad Institute Genomics Platform"/>
            <consortium name="The Broad Institute Genome Sequencing Center for Infectious Disease"/>
            <person name="Wu L."/>
            <person name="Ma J."/>
        </authorList>
    </citation>
    <scope>NUCLEOTIDE SEQUENCE [LARGE SCALE GENOMIC DNA]</scope>
    <source>
        <strain evidence="4">JCM 18298</strain>
    </source>
</reference>